<feature type="domain" description="Major facilitator superfamily (MFS) profile" evidence="7">
    <location>
        <begin position="26"/>
        <end position="417"/>
    </location>
</feature>
<dbReference type="AlphaFoldDB" id="A0A8J3N6V4"/>
<evidence type="ECO:0000313" key="9">
    <source>
        <dbReference type="Proteomes" id="UP000597444"/>
    </source>
</evidence>
<dbReference type="PRINTS" id="PR01035">
    <property type="entry name" value="TCRTETA"/>
</dbReference>
<keyword evidence="9" id="KW-1185">Reference proteome</keyword>
<dbReference type="Gene3D" id="1.20.1250.20">
    <property type="entry name" value="MFS general substrate transporter like domains"/>
    <property type="match status" value="1"/>
</dbReference>
<reference evidence="8" key="1">
    <citation type="submission" date="2020-10" db="EMBL/GenBank/DDBJ databases">
        <title>Taxonomic study of unclassified bacteria belonging to the class Ktedonobacteria.</title>
        <authorList>
            <person name="Yabe S."/>
            <person name="Wang C.M."/>
            <person name="Zheng Y."/>
            <person name="Sakai Y."/>
            <person name="Cavaletti L."/>
            <person name="Monciardini P."/>
            <person name="Donadio S."/>
        </authorList>
    </citation>
    <scope>NUCLEOTIDE SEQUENCE</scope>
    <source>
        <strain evidence="8">ID150040</strain>
    </source>
</reference>
<feature type="transmembrane region" description="Helical" evidence="6">
    <location>
        <begin position="184"/>
        <end position="202"/>
    </location>
</feature>
<feature type="transmembrane region" description="Helical" evidence="6">
    <location>
        <begin position="117"/>
        <end position="141"/>
    </location>
</feature>
<evidence type="ECO:0000256" key="5">
    <source>
        <dbReference type="ARBA" id="ARBA00023136"/>
    </source>
</evidence>
<feature type="transmembrane region" description="Helical" evidence="6">
    <location>
        <begin position="372"/>
        <end position="389"/>
    </location>
</feature>
<accession>A0A8J3N6V4</accession>
<proteinExistence type="predicted"/>
<evidence type="ECO:0000313" key="8">
    <source>
        <dbReference type="EMBL" id="GHP00525.1"/>
    </source>
</evidence>
<evidence type="ECO:0000259" key="7">
    <source>
        <dbReference type="PROSITE" id="PS50850"/>
    </source>
</evidence>
<keyword evidence="3 6" id="KW-0812">Transmembrane</keyword>
<keyword evidence="2" id="KW-0813">Transport</keyword>
<keyword evidence="5 6" id="KW-0472">Membrane</keyword>
<protein>
    <submittedName>
        <fullName evidence="8">Tetracycline resistance MFS efflux pump</fullName>
    </submittedName>
</protein>
<feature type="transmembrane region" description="Helical" evidence="6">
    <location>
        <begin position="237"/>
        <end position="260"/>
    </location>
</feature>
<feature type="transmembrane region" description="Helical" evidence="6">
    <location>
        <begin position="94"/>
        <end position="111"/>
    </location>
</feature>
<dbReference type="PROSITE" id="PS50850">
    <property type="entry name" value="MFS"/>
    <property type="match status" value="1"/>
</dbReference>
<dbReference type="PANTHER" id="PTHR23504:SF15">
    <property type="entry name" value="MAJOR FACILITATOR SUPERFAMILY (MFS) PROFILE DOMAIN-CONTAINING PROTEIN"/>
    <property type="match status" value="1"/>
</dbReference>
<gene>
    <name evidence="8" type="ORF">KSF_105720</name>
</gene>
<dbReference type="EMBL" id="BNJK01000002">
    <property type="protein sequence ID" value="GHP00525.1"/>
    <property type="molecule type" value="Genomic_DNA"/>
</dbReference>
<evidence type="ECO:0000256" key="3">
    <source>
        <dbReference type="ARBA" id="ARBA00022692"/>
    </source>
</evidence>
<dbReference type="InterPro" id="IPR001958">
    <property type="entry name" value="Tet-R_TetA/multi-R_MdtG-like"/>
</dbReference>
<name>A0A8J3N6V4_9CHLR</name>
<dbReference type="RefSeq" id="WP_220211013.1">
    <property type="nucleotide sequence ID" value="NZ_BNJK01000002.1"/>
</dbReference>
<feature type="transmembrane region" description="Helical" evidence="6">
    <location>
        <begin position="62"/>
        <end position="87"/>
    </location>
</feature>
<dbReference type="PANTHER" id="PTHR23504">
    <property type="entry name" value="MAJOR FACILITATOR SUPERFAMILY DOMAIN-CONTAINING PROTEIN 10"/>
    <property type="match status" value="1"/>
</dbReference>
<feature type="transmembrane region" description="Helical" evidence="6">
    <location>
        <begin position="302"/>
        <end position="323"/>
    </location>
</feature>
<evidence type="ECO:0000256" key="6">
    <source>
        <dbReference type="SAM" id="Phobius"/>
    </source>
</evidence>
<dbReference type="InterPro" id="IPR020846">
    <property type="entry name" value="MFS_dom"/>
</dbReference>
<feature type="transmembrane region" description="Helical" evidence="6">
    <location>
        <begin position="153"/>
        <end position="178"/>
    </location>
</feature>
<evidence type="ECO:0000256" key="4">
    <source>
        <dbReference type="ARBA" id="ARBA00022989"/>
    </source>
</evidence>
<sequence>MSTLGPLTSQTGSSGGDKMPAPDRKAIFFLAVVAFLNSMGMTIIFPVVPFMTLRYLNNPGNLALVVASLASIYGICQFIAAPVLGLLSDRFGRRLILCVCLLGSAIGYLLFGLGGTLWLLFLGRIIDGLTGGNFGVLFAYVADITKPEERGKYFGLMGSFSGVGFLVGPGVGGLLATLNLSTPFLAAAAVILLALVWGFFFLPESLSKKHRISAISLRALNPFKQLGGLLAHAHLRWLLLAVFLYYLPFASMGINLTILLKDSLGWNAAAAGMVATVVGVVDIVVQGVLVGKLLSVVSEVTLSIGSLILIAVSYILVGLIVLIASPLLVLGGVLLFAGAGGLVENALRGLLSRLAGPRQQGLVGSASQSMQSLAMILGSLFSGLLYVQFGHATPYWSGALLIALAIGSILLAVPVLRTHQAEAEYKTE</sequence>
<feature type="transmembrane region" description="Helical" evidence="6">
    <location>
        <begin position="395"/>
        <end position="416"/>
    </location>
</feature>
<feature type="transmembrane region" description="Helical" evidence="6">
    <location>
        <begin position="27"/>
        <end position="50"/>
    </location>
</feature>
<comment type="subcellular location">
    <subcellularLocation>
        <location evidence="1">Cell membrane</location>
        <topology evidence="1">Multi-pass membrane protein</topology>
    </subcellularLocation>
</comment>
<feature type="transmembrane region" description="Helical" evidence="6">
    <location>
        <begin position="329"/>
        <end position="351"/>
    </location>
</feature>
<dbReference type="Pfam" id="PF07690">
    <property type="entry name" value="MFS_1"/>
    <property type="match status" value="1"/>
</dbReference>
<dbReference type="Proteomes" id="UP000597444">
    <property type="component" value="Unassembled WGS sequence"/>
</dbReference>
<evidence type="ECO:0000256" key="1">
    <source>
        <dbReference type="ARBA" id="ARBA00004651"/>
    </source>
</evidence>
<dbReference type="InterPro" id="IPR036259">
    <property type="entry name" value="MFS_trans_sf"/>
</dbReference>
<dbReference type="InterPro" id="IPR011701">
    <property type="entry name" value="MFS"/>
</dbReference>
<evidence type="ECO:0000256" key="2">
    <source>
        <dbReference type="ARBA" id="ARBA00022448"/>
    </source>
</evidence>
<keyword evidence="4 6" id="KW-1133">Transmembrane helix</keyword>
<feature type="transmembrane region" description="Helical" evidence="6">
    <location>
        <begin position="266"/>
        <end position="290"/>
    </location>
</feature>
<dbReference type="GO" id="GO:0022857">
    <property type="term" value="F:transmembrane transporter activity"/>
    <property type="evidence" value="ECO:0007669"/>
    <property type="project" value="InterPro"/>
</dbReference>
<dbReference type="SUPFAM" id="SSF103473">
    <property type="entry name" value="MFS general substrate transporter"/>
    <property type="match status" value="1"/>
</dbReference>
<comment type="caution">
    <text evidence="8">The sequence shown here is derived from an EMBL/GenBank/DDBJ whole genome shotgun (WGS) entry which is preliminary data.</text>
</comment>
<organism evidence="8 9">
    <name type="scientific">Reticulibacter mediterranei</name>
    <dbReference type="NCBI Taxonomy" id="2778369"/>
    <lineage>
        <taxon>Bacteria</taxon>
        <taxon>Bacillati</taxon>
        <taxon>Chloroflexota</taxon>
        <taxon>Ktedonobacteria</taxon>
        <taxon>Ktedonobacterales</taxon>
        <taxon>Reticulibacteraceae</taxon>
        <taxon>Reticulibacter</taxon>
    </lineage>
</organism>
<dbReference type="GO" id="GO:0005886">
    <property type="term" value="C:plasma membrane"/>
    <property type="evidence" value="ECO:0007669"/>
    <property type="project" value="UniProtKB-SubCell"/>
</dbReference>